<dbReference type="PANTHER" id="PTHR43434">
    <property type="entry name" value="PHOSPHOGLYCOLATE PHOSPHATASE"/>
    <property type="match status" value="1"/>
</dbReference>
<evidence type="ECO:0000313" key="1">
    <source>
        <dbReference type="EMBL" id="MDT3767575.1"/>
    </source>
</evidence>
<dbReference type="InterPro" id="IPR050155">
    <property type="entry name" value="HAD-like_hydrolase_sf"/>
</dbReference>
<comment type="caution">
    <text evidence="1">The sequence shown here is derived from an EMBL/GenBank/DDBJ whole genome shotgun (WGS) entry which is preliminary data.</text>
</comment>
<dbReference type="InterPro" id="IPR041492">
    <property type="entry name" value="HAD_2"/>
</dbReference>
<dbReference type="EMBL" id="JASXSX010000001">
    <property type="protein sequence ID" value="MDT3767575.1"/>
    <property type="molecule type" value="Genomic_DNA"/>
</dbReference>
<dbReference type="PANTHER" id="PTHR43434:SF20">
    <property type="entry name" value="5'-NUCLEOTIDASE"/>
    <property type="match status" value="1"/>
</dbReference>
<dbReference type="Gene3D" id="3.40.50.1000">
    <property type="entry name" value="HAD superfamily/HAD-like"/>
    <property type="match status" value="1"/>
</dbReference>
<dbReference type="InterPro" id="IPR023214">
    <property type="entry name" value="HAD_sf"/>
</dbReference>
<dbReference type="SUPFAM" id="SSF56784">
    <property type="entry name" value="HAD-like"/>
    <property type="match status" value="1"/>
</dbReference>
<dbReference type="RefSeq" id="WP_313273244.1">
    <property type="nucleotide sequence ID" value="NZ_JASXSX010000001.1"/>
</dbReference>
<name>A0ABU3IB28_9ACTO</name>
<protein>
    <submittedName>
        <fullName evidence="1">HAD hydrolase-like protein</fullName>
    </submittedName>
</protein>
<proteinExistence type="predicted"/>
<dbReference type="Proteomes" id="UP001247542">
    <property type="component" value="Unassembled WGS sequence"/>
</dbReference>
<accession>A0ABU3IB28</accession>
<dbReference type="SFLD" id="SFLDG01129">
    <property type="entry name" value="C1.5:_HAD__Beta-PGM__Phosphata"/>
    <property type="match status" value="1"/>
</dbReference>
<reference evidence="1 2" key="1">
    <citation type="submission" date="2023-06" db="EMBL/GenBank/DDBJ databases">
        <title>Draft genome sequence of Gleimia hominis type strain CCUG 57540T.</title>
        <authorList>
            <person name="Salva-Serra F."/>
            <person name="Cardew S."/>
            <person name="Jensie Markopoulos S."/>
            <person name="Ohlen M."/>
            <person name="Inganas E."/>
            <person name="Svensson-Stadler L."/>
            <person name="Moore E.R.B."/>
        </authorList>
    </citation>
    <scope>NUCLEOTIDE SEQUENCE [LARGE SCALE GENOMIC DNA]</scope>
    <source>
        <strain evidence="1 2">CCUG 57540</strain>
    </source>
</reference>
<dbReference type="Pfam" id="PF13419">
    <property type="entry name" value="HAD_2"/>
    <property type="match status" value="1"/>
</dbReference>
<dbReference type="SFLD" id="SFLDS00003">
    <property type="entry name" value="Haloacid_Dehalogenase"/>
    <property type="match status" value="1"/>
</dbReference>
<gene>
    <name evidence="1" type="ORF">QS713_05795</name>
</gene>
<dbReference type="Gene3D" id="1.10.150.240">
    <property type="entry name" value="Putative phosphatase, domain 2"/>
    <property type="match status" value="1"/>
</dbReference>
<sequence length="218" mass="23406">MLIALFDVDGTLSDSAQVITDSVNATLAHLGLPLQTQEQLRRWVGPPLASSFSDFAGLAPAEIEPAIATYRKHYQEVMFDAPLFAGVVPMLEALAHAGVVMATATSKMEQVANPIIARYGITHFFRVLAGSQVDSADHTKASVIELALRRLRDAGVDVDGSTKVMIGDRFYDIEGGNACGLDTIGVTWSGTSPDEFANANHVVHSPEELTRLLLSLDQ</sequence>
<keyword evidence="2" id="KW-1185">Reference proteome</keyword>
<organism evidence="1 2">
    <name type="scientific">Gleimia hominis</name>
    <dbReference type="NCBI Taxonomy" id="595468"/>
    <lineage>
        <taxon>Bacteria</taxon>
        <taxon>Bacillati</taxon>
        <taxon>Actinomycetota</taxon>
        <taxon>Actinomycetes</taxon>
        <taxon>Actinomycetales</taxon>
        <taxon>Actinomycetaceae</taxon>
        <taxon>Gleimia</taxon>
    </lineage>
</organism>
<dbReference type="InterPro" id="IPR023198">
    <property type="entry name" value="PGP-like_dom2"/>
</dbReference>
<evidence type="ECO:0000313" key="2">
    <source>
        <dbReference type="Proteomes" id="UP001247542"/>
    </source>
</evidence>
<dbReference type="InterPro" id="IPR036412">
    <property type="entry name" value="HAD-like_sf"/>
</dbReference>